<evidence type="ECO:0000256" key="2">
    <source>
        <dbReference type="SAM" id="SignalP"/>
    </source>
</evidence>
<dbReference type="InterPro" id="IPR036556">
    <property type="entry name" value="PAD_central_sf"/>
</dbReference>
<evidence type="ECO:0000259" key="3">
    <source>
        <dbReference type="Pfam" id="PF03068"/>
    </source>
</evidence>
<keyword evidence="2" id="KW-0732">Signal</keyword>
<dbReference type="SUPFAM" id="SSF55909">
    <property type="entry name" value="Pentein"/>
    <property type="match status" value="1"/>
</dbReference>
<evidence type="ECO:0000256" key="1">
    <source>
        <dbReference type="SAM" id="MobiDB-lite"/>
    </source>
</evidence>
<dbReference type="InterPro" id="IPR013530">
    <property type="entry name" value="PAD_C"/>
</dbReference>
<sequence length="646" mass="70346">MARLGKLFALSIFLTGTVDALVTSDRLSVTILADTNRDGVVDVTGGRDFEDKQNWSLTRGALFLPNLADTDKRCSAQINATTPNRMLDLCHDASDNVLRNEKLLAPVRTVPKPGLPDSATGRLAVENDEAADLVRVFHKTGPGNWTFVHQEYTFSAQDLRSGLVLGVDGRDVRRPDGWDGRAMLRLTVEDTSDGNEVTDAVMMRVAPVLTHHHGQLVQQVVTSDGVAGGPLLDQKKFVEDLEAVNDQINLFDPMRTLHTPDVWTQDFMEPAYATIPGPSPDGPGGNPGIVGLRIMLRSAQAYREAGKLAFSDMRSATVGAVQHPGRGSTQDSMGNLETVPPHSFRGRTWPAGRAVMGVHSGQPPLMIPFLQAQEEQAPIEIDTSWLLVGHVDEHMQFLPVDAATSKQGWVMMVADPMAGLQVLRQAQRDGHGGLRAVSRKDMATDDKAACVPTSTIDEVLALENLTQVQEYCQGAIRRNVDIIKRETGLTDAQVFAVPSLFYWDEPPFIAPASSCSSIKPNQSVSAASSLDQQPGKHLSILEAGVPPEQRLQRRAASGARAMQFGALYPSAINSIVSKARKEVIAPQPWGPVVQGRDVMLDAINAAYAKVGFSVRYIDDWSSHHLNMGEVHCGSNTLRDMEAPWWQ</sequence>
<feature type="chain" id="PRO_5012428695" description="Protein-arginine deiminase C-terminal domain-containing protein" evidence="2">
    <location>
        <begin position="21"/>
        <end position="646"/>
    </location>
</feature>
<dbReference type="OrthoDB" id="5102063at2759"/>
<feature type="region of interest" description="Disordered" evidence="1">
    <location>
        <begin position="320"/>
        <end position="341"/>
    </location>
</feature>
<dbReference type="GO" id="GO:0004668">
    <property type="term" value="F:protein-arginine deiminase activity"/>
    <property type="evidence" value="ECO:0007669"/>
    <property type="project" value="InterPro"/>
</dbReference>
<organism evidence="4 5">
    <name type="scientific">Ophiocordyceps australis</name>
    <dbReference type="NCBI Taxonomy" id="1399860"/>
    <lineage>
        <taxon>Eukaryota</taxon>
        <taxon>Fungi</taxon>
        <taxon>Dikarya</taxon>
        <taxon>Ascomycota</taxon>
        <taxon>Pezizomycotina</taxon>
        <taxon>Sordariomycetes</taxon>
        <taxon>Hypocreomycetidae</taxon>
        <taxon>Hypocreales</taxon>
        <taxon>Ophiocordycipitaceae</taxon>
        <taxon>Ophiocordyceps</taxon>
    </lineage>
</organism>
<dbReference type="SUPFAM" id="SSF110083">
    <property type="entry name" value="Peptidylarginine deiminase Pad4, middle domain"/>
    <property type="match status" value="1"/>
</dbReference>
<reference evidence="4 5" key="1">
    <citation type="submission" date="2017-06" db="EMBL/GenBank/DDBJ databases">
        <title>Ant-infecting Ophiocordyceps genomes reveal a high diversity of potential behavioral manipulation genes and a possible major role for enterotoxins.</title>
        <authorList>
            <person name="De Bekker C."/>
            <person name="Evans H.C."/>
            <person name="Brachmann A."/>
            <person name="Hughes D.P."/>
        </authorList>
    </citation>
    <scope>NUCLEOTIDE SEQUENCE [LARGE SCALE GENOMIC DNA]</scope>
    <source>
        <strain evidence="4 5">1348a</strain>
    </source>
</reference>
<dbReference type="PANTHER" id="PTHR10837">
    <property type="entry name" value="PEPTIDYLARGININE DEIMINASE"/>
    <property type="match status" value="1"/>
</dbReference>
<proteinExistence type="predicted"/>
<dbReference type="Proteomes" id="UP000224854">
    <property type="component" value="Unassembled WGS sequence"/>
</dbReference>
<dbReference type="GO" id="GO:0005509">
    <property type="term" value="F:calcium ion binding"/>
    <property type="evidence" value="ECO:0007669"/>
    <property type="project" value="InterPro"/>
</dbReference>
<protein>
    <recommendedName>
        <fullName evidence="3">Protein-arginine deiminase C-terminal domain-containing protein</fullName>
    </recommendedName>
</protein>
<evidence type="ECO:0000313" key="5">
    <source>
        <dbReference type="Proteomes" id="UP000224854"/>
    </source>
</evidence>
<dbReference type="GO" id="GO:0005737">
    <property type="term" value="C:cytoplasm"/>
    <property type="evidence" value="ECO:0007669"/>
    <property type="project" value="InterPro"/>
</dbReference>
<comment type="caution">
    <text evidence="4">The sequence shown here is derived from an EMBL/GenBank/DDBJ whole genome shotgun (WGS) entry which is preliminary data.</text>
</comment>
<accession>A0A2C5XQY2</accession>
<dbReference type="Gene3D" id="3.75.10.10">
    <property type="entry name" value="L-arginine/glycine Amidinotransferase, Chain A"/>
    <property type="match status" value="1"/>
</dbReference>
<evidence type="ECO:0000313" key="4">
    <source>
        <dbReference type="EMBL" id="PHH68328.1"/>
    </source>
</evidence>
<gene>
    <name evidence="4" type="ORF">CDD82_636</name>
</gene>
<name>A0A2C5XQY2_9HYPO</name>
<dbReference type="InterPro" id="IPR004303">
    <property type="entry name" value="PAD"/>
</dbReference>
<dbReference type="Pfam" id="PF03068">
    <property type="entry name" value="PAD"/>
    <property type="match status" value="1"/>
</dbReference>
<dbReference type="EMBL" id="NJEU01001159">
    <property type="protein sequence ID" value="PHH68328.1"/>
    <property type="molecule type" value="Genomic_DNA"/>
</dbReference>
<feature type="domain" description="Protein-arginine deiminase C-terminal" evidence="3">
    <location>
        <begin position="197"/>
        <end position="646"/>
    </location>
</feature>
<dbReference type="AlphaFoldDB" id="A0A2C5XQY2"/>
<dbReference type="PANTHER" id="PTHR10837:SF8">
    <property type="entry name" value="PROTEIN-ARGININE DEIMINASE"/>
    <property type="match status" value="1"/>
</dbReference>
<feature type="signal peptide" evidence="2">
    <location>
        <begin position="1"/>
        <end position="20"/>
    </location>
</feature>
<keyword evidence="5" id="KW-1185">Reference proteome</keyword>